<name>A0A3G2L6J2_9FLAO</name>
<dbReference type="Gene3D" id="3.40.430.10">
    <property type="entry name" value="Dihydrofolate Reductase, subunit A"/>
    <property type="match status" value="1"/>
</dbReference>
<evidence type="ECO:0000256" key="11">
    <source>
        <dbReference type="ARBA" id="ARBA00023002"/>
    </source>
</evidence>
<dbReference type="InterPro" id="IPR024072">
    <property type="entry name" value="DHFR-like_dom_sf"/>
</dbReference>
<dbReference type="Pfam" id="PF01872">
    <property type="entry name" value="RibD_C"/>
    <property type="match status" value="1"/>
</dbReference>
<dbReference type="OrthoDB" id="9800865at2"/>
<evidence type="ECO:0000256" key="5">
    <source>
        <dbReference type="ARBA" id="ARBA00007417"/>
    </source>
</evidence>
<sequence>MNIHRKYMLRCLQIANNGLGSTAPNPMVGCVIVVDQRIIGEGFTSAYGGPHAEVNAINSVCDKTLLEKATLYVTLEPCSHFGKTPPCADLIIKHSVKRVVIGLLDPHEKVAGQGIEKLKSAGIEVVTNVMEAECREHHKRFLTFQEKKRPYIILKWAQTLNGYIAPTKEMRSENPEPFWITDSYSKQLVHQWRSQEQGILVGTKTVIEDNPKLSVREWSGKNPVRLILDPKLRIDQAANVLDDTVRTIIFTDSGKGNKNRNNTTFVPIDYKADVAGQICRALHKENIISVLIEGGSKTLQTFIDSGLWDEARVFTGNTTFKDGLRAPQLSGRHLSKKQVGRDTLNIYRND</sequence>
<evidence type="ECO:0000256" key="4">
    <source>
        <dbReference type="ARBA" id="ARBA00005259"/>
    </source>
</evidence>
<dbReference type="GO" id="GO:0008270">
    <property type="term" value="F:zinc ion binding"/>
    <property type="evidence" value="ECO:0007669"/>
    <property type="project" value="InterPro"/>
</dbReference>
<evidence type="ECO:0000313" key="18">
    <source>
        <dbReference type="EMBL" id="AYN67875.1"/>
    </source>
</evidence>
<dbReference type="InterPro" id="IPR050765">
    <property type="entry name" value="Riboflavin_Biosynth_HTPR"/>
</dbReference>
<evidence type="ECO:0000256" key="2">
    <source>
        <dbReference type="ARBA" id="ARBA00004882"/>
    </source>
</evidence>
<evidence type="ECO:0000256" key="7">
    <source>
        <dbReference type="ARBA" id="ARBA00022723"/>
    </source>
</evidence>
<evidence type="ECO:0000256" key="14">
    <source>
        <dbReference type="PIRSR" id="PIRSR006769-1"/>
    </source>
</evidence>
<keyword evidence="10 13" id="KW-0521">NADP</keyword>
<dbReference type="InterPro" id="IPR004794">
    <property type="entry name" value="Eubact_RibD"/>
</dbReference>
<evidence type="ECO:0000256" key="8">
    <source>
        <dbReference type="ARBA" id="ARBA00022801"/>
    </source>
</evidence>
<feature type="binding site" evidence="15">
    <location>
        <position position="193"/>
    </location>
    <ligand>
        <name>substrate</name>
    </ligand>
</feature>
<feature type="binding site" evidence="16">
    <location>
        <position position="78"/>
    </location>
    <ligand>
        <name>Zn(2+)</name>
        <dbReference type="ChEBI" id="CHEBI:29105"/>
        <note>catalytic</note>
    </ligand>
</feature>
<evidence type="ECO:0000256" key="1">
    <source>
        <dbReference type="ARBA" id="ARBA00002151"/>
    </source>
</evidence>
<keyword evidence="19" id="KW-1185">Reference proteome</keyword>
<protein>
    <recommendedName>
        <fullName evidence="13">Riboflavin biosynthesis protein RibD</fullName>
    </recommendedName>
    <domain>
        <recommendedName>
            <fullName evidence="13">Diaminohydroxyphosphoribosylaminopyrimidine deaminase</fullName>
            <shortName evidence="13">DRAP deaminase</shortName>
            <ecNumber evidence="13">3.5.4.26</ecNumber>
        </recommendedName>
        <alternativeName>
            <fullName evidence="13">Riboflavin-specific deaminase</fullName>
        </alternativeName>
    </domain>
    <domain>
        <recommendedName>
            <fullName evidence="13">5-amino-6-(5-phosphoribosylamino)uracil reductase</fullName>
            <ecNumber evidence="13">1.1.1.193</ecNumber>
        </recommendedName>
        <alternativeName>
            <fullName evidence="13">HTP reductase</fullName>
        </alternativeName>
    </domain>
</protein>
<dbReference type="NCBIfam" id="TIGR00326">
    <property type="entry name" value="eubact_ribD"/>
    <property type="match status" value="1"/>
</dbReference>
<dbReference type="PIRSF" id="PIRSF006769">
    <property type="entry name" value="RibD"/>
    <property type="match status" value="1"/>
</dbReference>
<feature type="binding site" evidence="15">
    <location>
        <position position="216"/>
    </location>
    <ligand>
        <name>substrate</name>
    </ligand>
</feature>
<feature type="binding site" evidence="16">
    <location>
        <position position="51"/>
    </location>
    <ligand>
        <name>Zn(2+)</name>
        <dbReference type="ChEBI" id="CHEBI:29105"/>
        <note>catalytic</note>
    </ligand>
</feature>
<comment type="similarity">
    <text evidence="4 13">In the N-terminal section; belongs to the cytidine and deoxycytidylate deaminase family.</text>
</comment>
<evidence type="ECO:0000256" key="15">
    <source>
        <dbReference type="PIRSR" id="PIRSR006769-2"/>
    </source>
</evidence>
<dbReference type="GO" id="GO:0008835">
    <property type="term" value="F:diaminohydroxyphosphoribosylaminopyrimidine deaminase activity"/>
    <property type="evidence" value="ECO:0007669"/>
    <property type="project" value="UniProtKB-EC"/>
</dbReference>
<gene>
    <name evidence="18" type="primary">ribD</name>
    <name evidence="18" type="ORF">D1013_11060</name>
</gene>
<evidence type="ECO:0000256" key="12">
    <source>
        <dbReference type="ARBA" id="ARBA00023268"/>
    </source>
</evidence>
<dbReference type="InterPro" id="IPR002734">
    <property type="entry name" value="RibDG_C"/>
</dbReference>
<dbReference type="PROSITE" id="PS51747">
    <property type="entry name" value="CYT_DCMP_DEAMINASES_2"/>
    <property type="match status" value="1"/>
</dbReference>
<comment type="pathway">
    <text evidence="2 13">Cofactor biosynthesis; riboflavin biosynthesis; 5-amino-6-(D-ribitylamino)uracil from GTP: step 2/4.</text>
</comment>
<dbReference type="SUPFAM" id="SSF53597">
    <property type="entry name" value="Dihydrofolate reductase-like"/>
    <property type="match status" value="1"/>
</dbReference>
<dbReference type="FunFam" id="3.40.140.10:FF:000025">
    <property type="entry name" value="Riboflavin biosynthesis protein RibD"/>
    <property type="match status" value="1"/>
</dbReference>
<evidence type="ECO:0000256" key="9">
    <source>
        <dbReference type="ARBA" id="ARBA00022833"/>
    </source>
</evidence>
<proteinExistence type="inferred from homology"/>
<dbReference type="EC" id="1.1.1.193" evidence="13"/>
<feature type="binding site" evidence="15">
    <location>
        <position position="205"/>
    </location>
    <ligand>
        <name>NADP(+)</name>
        <dbReference type="ChEBI" id="CHEBI:58349"/>
    </ligand>
</feature>
<keyword evidence="9 13" id="KW-0862">Zinc</keyword>
<dbReference type="CDD" id="cd01284">
    <property type="entry name" value="Riboflavin_deaminase-reductase"/>
    <property type="match status" value="1"/>
</dbReference>
<evidence type="ECO:0000256" key="10">
    <source>
        <dbReference type="ARBA" id="ARBA00022857"/>
    </source>
</evidence>
<reference evidence="18 19" key="1">
    <citation type="submission" date="2018-08" db="EMBL/GenBank/DDBJ databases">
        <title>The reduced genetic potential of extracellular carbohydrate catabolism in Euzebyella marina RN62, a Flavobacteriia bacterium isolated from the hadal water.</title>
        <authorList>
            <person name="Xue C."/>
        </authorList>
    </citation>
    <scope>NUCLEOTIDE SEQUENCE [LARGE SCALE GENOMIC DNA]</scope>
    <source>
        <strain evidence="18 19">RN62</strain>
    </source>
</reference>
<keyword evidence="11 13" id="KW-0560">Oxidoreductase</keyword>
<keyword evidence="12" id="KW-0511">Multifunctional enzyme</keyword>
<feature type="active site" description="Proton donor" evidence="14">
    <location>
        <position position="53"/>
    </location>
</feature>
<feature type="binding site" evidence="15">
    <location>
        <position position="157"/>
    </location>
    <ligand>
        <name>NADP(+)</name>
        <dbReference type="ChEBI" id="CHEBI:58349"/>
    </ligand>
</feature>
<keyword evidence="7 13" id="KW-0479">Metal-binding</keyword>
<dbReference type="Gene3D" id="3.40.140.10">
    <property type="entry name" value="Cytidine Deaminase, domain 2"/>
    <property type="match status" value="1"/>
</dbReference>
<dbReference type="EC" id="3.5.4.26" evidence="13"/>
<dbReference type="Pfam" id="PF00383">
    <property type="entry name" value="dCMP_cyt_deam_1"/>
    <property type="match status" value="1"/>
</dbReference>
<comment type="pathway">
    <text evidence="3 13">Cofactor biosynthesis; riboflavin biosynthesis; 5-amino-6-(D-ribitylamino)uracil from GTP: step 3/4.</text>
</comment>
<comment type="similarity">
    <text evidence="5 13">In the C-terminal section; belongs to the HTP reductase family.</text>
</comment>
<feature type="binding site" evidence="16">
    <location>
        <position position="87"/>
    </location>
    <ligand>
        <name>Zn(2+)</name>
        <dbReference type="ChEBI" id="CHEBI:29105"/>
        <note>catalytic</note>
    </ligand>
</feature>
<evidence type="ECO:0000256" key="6">
    <source>
        <dbReference type="ARBA" id="ARBA00022619"/>
    </source>
</evidence>
<accession>A0A3G2L6J2</accession>
<dbReference type="GO" id="GO:0009231">
    <property type="term" value="P:riboflavin biosynthetic process"/>
    <property type="evidence" value="ECO:0007669"/>
    <property type="project" value="UniProtKB-UniPathway"/>
</dbReference>
<dbReference type="Proteomes" id="UP000276309">
    <property type="component" value="Chromosome"/>
</dbReference>
<dbReference type="PROSITE" id="PS00903">
    <property type="entry name" value="CYT_DCMP_DEAMINASES_1"/>
    <property type="match status" value="1"/>
</dbReference>
<feature type="domain" description="CMP/dCMP-type deaminase" evidence="17">
    <location>
        <begin position="2"/>
        <end position="126"/>
    </location>
</feature>
<keyword evidence="8 13" id="KW-0378">Hydrolase</keyword>
<dbReference type="SUPFAM" id="SSF53927">
    <property type="entry name" value="Cytidine deaminase-like"/>
    <property type="match status" value="1"/>
</dbReference>
<dbReference type="GO" id="GO:0008703">
    <property type="term" value="F:5-amino-6-(5-phosphoribosylamino)uracil reductase activity"/>
    <property type="evidence" value="ECO:0007669"/>
    <property type="project" value="UniProtKB-EC"/>
</dbReference>
<feature type="binding site" evidence="15">
    <location>
        <position position="179"/>
    </location>
    <ligand>
        <name>NADP(+)</name>
        <dbReference type="ChEBI" id="CHEBI:58349"/>
    </ligand>
</feature>
<evidence type="ECO:0000256" key="3">
    <source>
        <dbReference type="ARBA" id="ARBA00004910"/>
    </source>
</evidence>
<dbReference type="PANTHER" id="PTHR38011:SF7">
    <property type="entry name" value="2,5-DIAMINO-6-RIBOSYLAMINO-4(3H)-PYRIMIDINONE 5'-PHOSPHATE REDUCTASE"/>
    <property type="match status" value="1"/>
</dbReference>
<evidence type="ECO:0000313" key="19">
    <source>
        <dbReference type="Proteomes" id="UP000276309"/>
    </source>
</evidence>
<comment type="catalytic activity">
    <reaction evidence="13">
        <text>2,5-diamino-6-hydroxy-4-(5-phosphoribosylamino)-pyrimidine + H2O + H(+) = 5-amino-6-(5-phospho-D-ribosylamino)uracil + NH4(+)</text>
        <dbReference type="Rhea" id="RHEA:21868"/>
        <dbReference type="ChEBI" id="CHEBI:15377"/>
        <dbReference type="ChEBI" id="CHEBI:15378"/>
        <dbReference type="ChEBI" id="CHEBI:28938"/>
        <dbReference type="ChEBI" id="CHEBI:58453"/>
        <dbReference type="ChEBI" id="CHEBI:58614"/>
        <dbReference type="EC" id="3.5.4.26"/>
    </reaction>
</comment>
<dbReference type="AlphaFoldDB" id="A0A3G2L6J2"/>
<feature type="binding site" evidence="15">
    <location>
        <position position="209"/>
    </location>
    <ligand>
        <name>NADP(+)</name>
        <dbReference type="ChEBI" id="CHEBI:58349"/>
    </ligand>
</feature>
<feature type="binding site" evidence="15">
    <location>
        <position position="172"/>
    </location>
    <ligand>
        <name>substrate</name>
    </ligand>
</feature>
<dbReference type="KEGG" id="emar:D1013_11060"/>
<dbReference type="InterPro" id="IPR002125">
    <property type="entry name" value="CMP_dCMP_dom"/>
</dbReference>
<dbReference type="InterPro" id="IPR016192">
    <property type="entry name" value="APOBEC/CMP_deaminase_Zn-bd"/>
</dbReference>
<dbReference type="PANTHER" id="PTHR38011">
    <property type="entry name" value="DIHYDROFOLATE REDUCTASE FAMILY PROTEIN (AFU_ORTHOLOGUE AFUA_8G06820)"/>
    <property type="match status" value="1"/>
</dbReference>
<feature type="binding site" evidence="15">
    <location>
        <position position="213"/>
    </location>
    <ligand>
        <name>substrate</name>
    </ligand>
</feature>
<keyword evidence="6 13" id="KW-0686">Riboflavin biosynthesis</keyword>
<organism evidence="18 19">
    <name type="scientific">Euzebyella marina</name>
    <dbReference type="NCBI Taxonomy" id="1761453"/>
    <lineage>
        <taxon>Bacteria</taxon>
        <taxon>Pseudomonadati</taxon>
        <taxon>Bacteroidota</taxon>
        <taxon>Flavobacteriia</taxon>
        <taxon>Flavobacteriales</taxon>
        <taxon>Flavobacteriaceae</taxon>
        <taxon>Euzebyella</taxon>
    </lineage>
</organism>
<dbReference type="UniPathway" id="UPA00275">
    <property type="reaction ID" value="UER00401"/>
</dbReference>
<evidence type="ECO:0000259" key="17">
    <source>
        <dbReference type="PROSITE" id="PS51747"/>
    </source>
</evidence>
<comment type="catalytic activity">
    <reaction evidence="13">
        <text>5-amino-6-(5-phospho-D-ribitylamino)uracil + NADP(+) = 5-amino-6-(5-phospho-D-ribosylamino)uracil + NADPH + H(+)</text>
        <dbReference type="Rhea" id="RHEA:17845"/>
        <dbReference type="ChEBI" id="CHEBI:15378"/>
        <dbReference type="ChEBI" id="CHEBI:57783"/>
        <dbReference type="ChEBI" id="CHEBI:58349"/>
        <dbReference type="ChEBI" id="CHEBI:58421"/>
        <dbReference type="ChEBI" id="CHEBI:58453"/>
        <dbReference type="EC" id="1.1.1.193"/>
    </reaction>
</comment>
<dbReference type="RefSeq" id="WP_121848890.1">
    <property type="nucleotide sequence ID" value="NZ_CP032050.1"/>
</dbReference>
<dbReference type="EMBL" id="CP032050">
    <property type="protein sequence ID" value="AYN67875.1"/>
    <property type="molecule type" value="Genomic_DNA"/>
</dbReference>
<comment type="cofactor">
    <cofactor evidence="13 16">
        <name>Zn(2+)</name>
        <dbReference type="ChEBI" id="CHEBI:29105"/>
    </cofactor>
    <text evidence="13 16">Binds 1 zinc ion.</text>
</comment>
<evidence type="ECO:0000256" key="13">
    <source>
        <dbReference type="PIRNR" id="PIRNR006769"/>
    </source>
</evidence>
<comment type="function">
    <text evidence="1 13">Converts 2,5-diamino-6-(ribosylamino)-4(3h)-pyrimidinone 5'-phosphate into 5-amino-6-(ribosylamino)-2,4(1h,3h)-pyrimidinedione 5'-phosphate.</text>
</comment>
<dbReference type="InterPro" id="IPR016193">
    <property type="entry name" value="Cytidine_deaminase-like"/>
</dbReference>
<evidence type="ECO:0000256" key="16">
    <source>
        <dbReference type="PIRSR" id="PIRSR006769-3"/>
    </source>
</evidence>
<feature type="binding site" evidence="15">
    <location>
        <position position="293"/>
    </location>
    <ligand>
        <name>substrate</name>
    </ligand>
</feature>